<protein>
    <submittedName>
        <fullName evidence="1">Virus attachment protein p12 family protein</fullName>
    </submittedName>
</protein>
<accession>A0A1I0DG86</accession>
<sequence length="56" mass="5904">MADIIVAAILILLIGAAVYKVISDKKKGIGSCGHSCESCSHGCSTANVPERFRLKK</sequence>
<organism evidence="1 2">
    <name type="scientific">[Clostridium] aminophilum</name>
    <dbReference type="NCBI Taxonomy" id="1526"/>
    <lineage>
        <taxon>Bacteria</taxon>
        <taxon>Bacillati</taxon>
        <taxon>Bacillota</taxon>
        <taxon>Clostridia</taxon>
        <taxon>Lachnospirales</taxon>
        <taxon>Lachnospiraceae</taxon>
    </lineage>
</organism>
<evidence type="ECO:0000313" key="1">
    <source>
        <dbReference type="EMBL" id="SET30794.1"/>
    </source>
</evidence>
<name>A0A1I0DG86_9FIRM</name>
<dbReference type="Pfam" id="PF12669">
    <property type="entry name" value="FeoB_associated"/>
    <property type="match status" value="1"/>
</dbReference>
<keyword evidence="2" id="KW-1185">Reference proteome</keyword>
<dbReference type="EMBL" id="FOIL01000012">
    <property type="protein sequence ID" value="SET30794.1"/>
    <property type="molecule type" value="Genomic_DNA"/>
</dbReference>
<dbReference type="Proteomes" id="UP000199820">
    <property type="component" value="Unassembled WGS sequence"/>
</dbReference>
<dbReference type="RefSeq" id="WP_074649085.1">
    <property type="nucleotide sequence ID" value="NZ_FOIL01000012.1"/>
</dbReference>
<gene>
    <name evidence="1" type="ORF">SAMN04487771_10124</name>
</gene>
<reference evidence="1 2" key="1">
    <citation type="submission" date="2016-10" db="EMBL/GenBank/DDBJ databases">
        <authorList>
            <person name="de Groot N.N."/>
        </authorList>
    </citation>
    <scope>NUCLEOTIDE SEQUENCE [LARGE SCALE GENOMIC DNA]</scope>
    <source>
        <strain evidence="1 2">KH1P1</strain>
    </source>
</reference>
<proteinExistence type="predicted"/>
<dbReference type="AlphaFoldDB" id="A0A1I0DG86"/>
<evidence type="ECO:0000313" key="2">
    <source>
        <dbReference type="Proteomes" id="UP000199820"/>
    </source>
</evidence>